<dbReference type="STRING" id="337451.A0A443P7U3"/>
<evidence type="ECO:0000256" key="2">
    <source>
        <dbReference type="ARBA" id="ARBA00012959"/>
    </source>
</evidence>
<dbReference type="Pfam" id="PF00501">
    <property type="entry name" value="AMP-binding"/>
    <property type="match status" value="1"/>
</dbReference>
<sequence>MTQQRFFILRVLLVLAKGGYNTWKFDSNAVVLFVQLLSLGSTIVVMREFNVDEMVRAIDRYRVTHFPLVPPILMVLTRAKSVGSYDFGSLKQVISGAAPLSKNTIQEFLENFPFVDFIQGYGMTESTAVGTYGFNTKEIRKYTSVGLLAPNMEAKVVDYKTGYLMPPGEKGELWLRGPGIMKGYLNDLDATLSAVDKDGWLHTGDVVHFDQDGFLCVSERLKEMIKYKGYQIAPADLENALISHPEILDVAVTAATSKEVGEIPVAFVVKRPGSALSSADVINYVSEQVAPYKRVRKVVFTNSIPRSTAGKILRRELRSKMVSRM</sequence>
<keyword evidence="3 7" id="KW-0436">Ligase</keyword>
<evidence type="ECO:0000256" key="4">
    <source>
        <dbReference type="ARBA" id="ARBA00034252"/>
    </source>
</evidence>
<dbReference type="GO" id="GO:0016207">
    <property type="term" value="F:4-coumarate-CoA ligase activity"/>
    <property type="evidence" value="ECO:0007669"/>
    <property type="project" value="UniProtKB-EC"/>
</dbReference>
<keyword evidence="8" id="KW-1185">Reference proteome</keyword>
<gene>
    <name evidence="7" type="ORF">CKAN_01574700</name>
</gene>
<proteinExistence type="inferred from homology"/>
<evidence type="ECO:0000256" key="1">
    <source>
        <dbReference type="ARBA" id="ARBA00006432"/>
    </source>
</evidence>
<protein>
    <recommendedName>
        <fullName evidence="2">4-coumarate--CoA ligase</fullName>
        <ecNumber evidence="2">6.2.1.12</ecNumber>
    </recommendedName>
</protein>
<accession>A0A443P7U3</accession>
<dbReference type="PANTHER" id="PTHR24096">
    <property type="entry name" value="LONG-CHAIN-FATTY-ACID--COA LIGASE"/>
    <property type="match status" value="1"/>
</dbReference>
<evidence type="ECO:0000259" key="5">
    <source>
        <dbReference type="Pfam" id="PF00501"/>
    </source>
</evidence>
<dbReference type="AlphaFoldDB" id="A0A443P7U3"/>
<dbReference type="OrthoDB" id="10253869at2759"/>
<name>A0A443P7U3_9MAGN</name>
<evidence type="ECO:0000259" key="6">
    <source>
        <dbReference type="Pfam" id="PF13193"/>
    </source>
</evidence>
<dbReference type="GO" id="GO:0005777">
    <property type="term" value="C:peroxisome"/>
    <property type="evidence" value="ECO:0007669"/>
    <property type="project" value="TreeGrafter"/>
</dbReference>
<comment type="caution">
    <text evidence="7">The sequence shown here is derived from an EMBL/GenBank/DDBJ whole genome shotgun (WGS) entry which is preliminary data.</text>
</comment>
<dbReference type="Proteomes" id="UP000283530">
    <property type="component" value="Unassembled WGS sequence"/>
</dbReference>
<comment type="similarity">
    <text evidence="1">Belongs to the ATP-dependent AMP-binding enzyme family.</text>
</comment>
<dbReference type="InterPro" id="IPR042099">
    <property type="entry name" value="ANL_N_sf"/>
</dbReference>
<feature type="domain" description="AMP-dependent synthetase/ligase" evidence="5">
    <location>
        <begin position="33"/>
        <end position="185"/>
    </location>
</feature>
<evidence type="ECO:0000256" key="3">
    <source>
        <dbReference type="ARBA" id="ARBA00022598"/>
    </source>
</evidence>
<dbReference type="Pfam" id="PF13193">
    <property type="entry name" value="AMP-binding_C"/>
    <property type="match status" value="1"/>
</dbReference>
<dbReference type="SUPFAM" id="SSF56801">
    <property type="entry name" value="Acetyl-CoA synthetase-like"/>
    <property type="match status" value="1"/>
</dbReference>
<dbReference type="InterPro" id="IPR045851">
    <property type="entry name" value="AMP-bd_C_sf"/>
</dbReference>
<dbReference type="EMBL" id="QPKB01000006">
    <property type="protein sequence ID" value="RWR86827.1"/>
    <property type="molecule type" value="Genomic_DNA"/>
</dbReference>
<dbReference type="InterPro" id="IPR025110">
    <property type="entry name" value="AMP-bd_C"/>
</dbReference>
<comment type="catalytic activity">
    <reaction evidence="4">
        <text>(E)-4-coumarate + ATP + CoA = (E)-4-coumaroyl-CoA + AMP + diphosphate</text>
        <dbReference type="Rhea" id="RHEA:19641"/>
        <dbReference type="ChEBI" id="CHEBI:12876"/>
        <dbReference type="ChEBI" id="CHEBI:30616"/>
        <dbReference type="ChEBI" id="CHEBI:33019"/>
        <dbReference type="ChEBI" id="CHEBI:57287"/>
        <dbReference type="ChEBI" id="CHEBI:85008"/>
        <dbReference type="ChEBI" id="CHEBI:456215"/>
        <dbReference type="EC" id="6.2.1.12"/>
    </reaction>
    <physiologicalReaction direction="left-to-right" evidence="4">
        <dbReference type="Rhea" id="RHEA:19642"/>
    </physiologicalReaction>
</comment>
<dbReference type="GO" id="GO:0006744">
    <property type="term" value="P:ubiquinone biosynthetic process"/>
    <property type="evidence" value="ECO:0007669"/>
    <property type="project" value="TreeGrafter"/>
</dbReference>
<dbReference type="InterPro" id="IPR000873">
    <property type="entry name" value="AMP-dep_synth/lig_dom"/>
</dbReference>
<organism evidence="7 8">
    <name type="scientific">Cinnamomum micranthum f. kanehirae</name>
    <dbReference type="NCBI Taxonomy" id="337451"/>
    <lineage>
        <taxon>Eukaryota</taxon>
        <taxon>Viridiplantae</taxon>
        <taxon>Streptophyta</taxon>
        <taxon>Embryophyta</taxon>
        <taxon>Tracheophyta</taxon>
        <taxon>Spermatophyta</taxon>
        <taxon>Magnoliopsida</taxon>
        <taxon>Magnoliidae</taxon>
        <taxon>Laurales</taxon>
        <taxon>Lauraceae</taxon>
        <taxon>Cinnamomum</taxon>
    </lineage>
</organism>
<evidence type="ECO:0000313" key="8">
    <source>
        <dbReference type="Proteomes" id="UP000283530"/>
    </source>
</evidence>
<dbReference type="Gene3D" id="3.30.300.30">
    <property type="match status" value="1"/>
</dbReference>
<dbReference type="FunFam" id="3.30.300.30:FF:000007">
    <property type="entry name" value="4-coumarate--CoA ligase 2"/>
    <property type="match status" value="1"/>
</dbReference>
<dbReference type="Gene3D" id="3.40.50.12780">
    <property type="entry name" value="N-terminal domain of ligase-like"/>
    <property type="match status" value="1"/>
</dbReference>
<evidence type="ECO:0000313" key="7">
    <source>
        <dbReference type="EMBL" id="RWR86827.1"/>
    </source>
</evidence>
<feature type="domain" description="AMP-binding enzyme C-terminal" evidence="6">
    <location>
        <begin position="237"/>
        <end position="311"/>
    </location>
</feature>
<dbReference type="PANTHER" id="PTHR24096:SF149">
    <property type="entry name" value="AMP-BINDING DOMAIN-CONTAINING PROTEIN-RELATED"/>
    <property type="match status" value="1"/>
</dbReference>
<reference evidence="7 8" key="1">
    <citation type="journal article" date="2019" name="Nat. Plants">
        <title>Stout camphor tree genome fills gaps in understanding of flowering plant genome evolution.</title>
        <authorList>
            <person name="Chaw S.M."/>
            <person name="Liu Y.C."/>
            <person name="Wu Y.W."/>
            <person name="Wang H.Y."/>
            <person name="Lin C.I."/>
            <person name="Wu C.S."/>
            <person name="Ke H.M."/>
            <person name="Chang L.Y."/>
            <person name="Hsu C.Y."/>
            <person name="Yang H.T."/>
            <person name="Sudianto E."/>
            <person name="Hsu M.H."/>
            <person name="Wu K.P."/>
            <person name="Wang L.N."/>
            <person name="Leebens-Mack J.H."/>
            <person name="Tsai I.J."/>
        </authorList>
    </citation>
    <scope>NUCLEOTIDE SEQUENCE [LARGE SCALE GENOMIC DNA]</scope>
    <source>
        <strain evidence="8">cv. Chaw 1501</strain>
        <tissue evidence="7">Young leaves</tissue>
    </source>
</reference>
<dbReference type="EC" id="6.2.1.12" evidence="2"/>